<feature type="region of interest" description="Disordered" evidence="1">
    <location>
        <begin position="124"/>
        <end position="146"/>
    </location>
</feature>
<feature type="compositionally biased region" description="Low complexity" evidence="1">
    <location>
        <begin position="127"/>
        <end position="145"/>
    </location>
</feature>
<evidence type="ECO:0000259" key="2">
    <source>
        <dbReference type="Pfam" id="PF18050"/>
    </source>
</evidence>
<gene>
    <name evidence="3" type="ORF">IFR04_012141</name>
</gene>
<feature type="domain" description="Cyclophilin-like" evidence="2">
    <location>
        <begin position="15"/>
        <end position="122"/>
    </location>
</feature>
<dbReference type="EMBL" id="JAFJYH010000252">
    <property type="protein sequence ID" value="KAG4414707.1"/>
    <property type="molecule type" value="Genomic_DNA"/>
</dbReference>
<organism evidence="3 4">
    <name type="scientific">Cadophora malorum</name>
    <dbReference type="NCBI Taxonomy" id="108018"/>
    <lineage>
        <taxon>Eukaryota</taxon>
        <taxon>Fungi</taxon>
        <taxon>Dikarya</taxon>
        <taxon>Ascomycota</taxon>
        <taxon>Pezizomycotina</taxon>
        <taxon>Leotiomycetes</taxon>
        <taxon>Helotiales</taxon>
        <taxon>Ploettnerulaceae</taxon>
        <taxon>Cadophora</taxon>
    </lineage>
</organism>
<protein>
    <recommendedName>
        <fullName evidence="2">Cyclophilin-like domain-containing protein</fullName>
    </recommendedName>
</protein>
<proteinExistence type="predicted"/>
<reference evidence="3" key="1">
    <citation type="submission" date="2021-02" db="EMBL/GenBank/DDBJ databases">
        <title>Genome sequence Cadophora malorum strain M34.</title>
        <authorList>
            <person name="Stefanovic E."/>
            <person name="Vu D."/>
            <person name="Scully C."/>
            <person name="Dijksterhuis J."/>
            <person name="Roader J."/>
            <person name="Houbraken J."/>
        </authorList>
    </citation>
    <scope>NUCLEOTIDE SEQUENCE</scope>
    <source>
        <strain evidence="3">M34</strain>
    </source>
</reference>
<dbReference type="OrthoDB" id="2140368at2759"/>
<dbReference type="AlphaFoldDB" id="A0A8H7T907"/>
<dbReference type="InterPro" id="IPR029000">
    <property type="entry name" value="Cyclophilin-like_dom_sf"/>
</dbReference>
<evidence type="ECO:0000313" key="4">
    <source>
        <dbReference type="Proteomes" id="UP000664132"/>
    </source>
</evidence>
<accession>A0A8H7T907</accession>
<sequence>MSSNNISAASDVLHLTIGSSVFTASLLDNPTASAFQHLLPLNLQMSELNGNEKHSDLPISLPTSATNPGSIRVGDLMLYGSRTLVLWYEDYSSSFTYTRIGTIDNPEGLGAAVGSGTVEVGFAAGGSSSSTSTPTATQSRSTPSTNGAKTVGIVCSIIC</sequence>
<comment type="caution">
    <text evidence="3">The sequence shown here is derived from an EMBL/GenBank/DDBJ whole genome shotgun (WGS) entry which is preliminary data.</text>
</comment>
<dbReference type="Proteomes" id="UP000664132">
    <property type="component" value="Unassembled WGS sequence"/>
</dbReference>
<dbReference type="SUPFAM" id="SSF50891">
    <property type="entry name" value="Cyclophilin-like"/>
    <property type="match status" value="1"/>
</dbReference>
<name>A0A8H7T907_9HELO</name>
<dbReference type="InterPro" id="IPR041183">
    <property type="entry name" value="Cyclophilin-like"/>
</dbReference>
<dbReference type="Gene3D" id="2.40.100.20">
    <property type="match status" value="1"/>
</dbReference>
<dbReference type="Pfam" id="PF18050">
    <property type="entry name" value="Cyclophil_like2"/>
    <property type="match status" value="1"/>
</dbReference>
<evidence type="ECO:0000313" key="3">
    <source>
        <dbReference type="EMBL" id="KAG4414707.1"/>
    </source>
</evidence>
<keyword evidence="4" id="KW-1185">Reference proteome</keyword>
<evidence type="ECO:0000256" key="1">
    <source>
        <dbReference type="SAM" id="MobiDB-lite"/>
    </source>
</evidence>